<protein>
    <recommendedName>
        <fullName evidence="4">Flagellar hook protein FlgE</fullName>
    </recommendedName>
</protein>
<dbReference type="STRING" id="1120996.SAMN02746066_00269"/>
<dbReference type="SUPFAM" id="SSF117143">
    <property type="entry name" value="Flagellar hook protein flgE"/>
    <property type="match status" value="1"/>
</dbReference>
<name>A0A1M7EXJ5_9FIRM</name>
<dbReference type="InterPro" id="IPR001444">
    <property type="entry name" value="Flag_bb_rod_N"/>
</dbReference>
<gene>
    <name evidence="8" type="ORF">SAMN02746066_00269</name>
</gene>
<dbReference type="InterPro" id="IPR053967">
    <property type="entry name" value="LlgE_F_G-like_D1"/>
</dbReference>
<feature type="domain" description="Flagellar basal body rod protein N-terminal" evidence="5">
    <location>
        <begin position="5"/>
        <end position="35"/>
    </location>
</feature>
<keyword evidence="9" id="KW-1185">Reference proteome</keyword>
<keyword evidence="8" id="KW-0282">Flagellum</keyword>
<dbReference type="NCBIfam" id="TIGR03506">
    <property type="entry name" value="FlgEFG_subfam"/>
    <property type="match status" value="1"/>
</dbReference>
<keyword evidence="3 4" id="KW-0975">Bacterial flagellum</keyword>
<dbReference type="InterPro" id="IPR019776">
    <property type="entry name" value="Flagellar_basal_body_rod_CS"/>
</dbReference>
<feature type="domain" description="Flagellar hook protein FlgE/F/G-like D1" evidence="7">
    <location>
        <begin position="98"/>
        <end position="167"/>
    </location>
</feature>
<evidence type="ECO:0000256" key="4">
    <source>
        <dbReference type="RuleBase" id="RU362116"/>
    </source>
</evidence>
<evidence type="ECO:0000256" key="2">
    <source>
        <dbReference type="ARBA" id="ARBA00009677"/>
    </source>
</evidence>
<comment type="function">
    <text evidence="4">A flexible structure which links the flagellar filament to the drive apparatus in the basal body.</text>
</comment>
<dbReference type="GO" id="GO:0009425">
    <property type="term" value="C:bacterial-type flagellum basal body"/>
    <property type="evidence" value="ECO:0007669"/>
    <property type="project" value="UniProtKB-SubCell"/>
</dbReference>
<sequence>MMRSLYSGVSGLKVHQTKMDVIGNNIANVNTIGFKASTVQFSDVFYQTTQSASGANALTGMAGMNAKQIGLGTTLSSISASMSTQGGAQRTDNATDIMITGNAFFVVNNGNGNYFTKNGSFTIDGSGYLATESGYYVMGWSPDPADPNKIKQDTVNKIAIQTPENSTTPPEATTDVTLKGNIDKTDSNLTGDGYIISSEFYDNLGNAYTAKIKLEKDTAATKDENQYKMTLAGITDKDGKAVTSALMTGVTFGGDNYTIDATGKITGTGTSAIVKFDANTGAFISTSTGTAAAPIKTLDMKITAASDTTGKVTLFGKEGVIKYDLSSITQYSTTGACSISSSKGSLENTGAGKKVGNLSGISIQTDGKIYGSYDNGTSKLLGQIAVANFANPAGLESIGGSLFAATQNSGEFDGKGKDVSEDGGKFSTGVLEMSNVDLSSEFTNMITTQRGFQANSRIITTSDTLLDELINLKR</sequence>
<evidence type="ECO:0000259" key="6">
    <source>
        <dbReference type="Pfam" id="PF06429"/>
    </source>
</evidence>
<dbReference type="PANTHER" id="PTHR30435">
    <property type="entry name" value="FLAGELLAR PROTEIN"/>
    <property type="match status" value="1"/>
</dbReference>
<dbReference type="InterPro" id="IPR020013">
    <property type="entry name" value="Flagellar_FlgE/F/G"/>
</dbReference>
<dbReference type="InterPro" id="IPR010930">
    <property type="entry name" value="Flg_bb/hook_C_dom"/>
</dbReference>
<dbReference type="OrthoDB" id="9804559at2"/>
<comment type="similarity">
    <text evidence="2 4">Belongs to the flagella basal body rod proteins family.</text>
</comment>
<dbReference type="Pfam" id="PF00460">
    <property type="entry name" value="Flg_bb_rod"/>
    <property type="match status" value="1"/>
</dbReference>
<evidence type="ECO:0000259" key="7">
    <source>
        <dbReference type="Pfam" id="PF22692"/>
    </source>
</evidence>
<organism evidence="8 9">
    <name type="scientific">Anaerosporobacter mobilis DSM 15930</name>
    <dbReference type="NCBI Taxonomy" id="1120996"/>
    <lineage>
        <taxon>Bacteria</taxon>
        <taxon>Bacillati</taxon>
        <taxon>Bacillota</taxon>
        <taxon>Clostridia</taxon>
        <taxon>Lachnospirales</taxon>
        <taxon>Lachnospiraceae</taxon>
        <taxon>Anaerosporobacter</taxon>
    </lineage>
</organism>
<dbReference type="PANTHER" id="PTHR30435:SF1">
    <property type="entry name" value="FLAGELLAR HOOK PROTEIN FLGE"/>
    <property type="match status" value="1"/>
</dbReference>
<reference evidence="8 9" key="1">
    <citation type="submission" date="2016-11" db="EMBL/GenBank/DDBJ databases">
        <authorList>
            <person name="Jaros S."/>
            <person name="Januszkiewicz K."/>
            <person name="Wedrychowicz H."/>
        </authorList>
    </citation>
    <scope>NUCLEOTIDE SEQUENCE [LARGE SCALE GENOMIC DNA]</scope>
    <source>
        <strain evidence="8 9">DSM 15930</strain>
    </source>
</reference>
<evidence type="ECO:0000256" key="3">
    <source>
        <dbReference type="ARBA" id="ARBA00023143"/>
    </source>
</evidence>
<dbReference type="AlphaFoldDB" id="A0A1M7EXJ5"/>
<dbReference type="GO" id="GO:0005829">
    <property type="term" value="C:cytosol"/>
    <property type="evidence" value="ECO:0007669"/>
    <property type="project" value="TreeGrafter"/>
</dbReference>
<comment type="subcellular location">
    <subcellularLocation>
        <location evidence="1 4">Bacterial flagellum basal body</location>
    </subcellularLocation>
</comment>
<dbReference type="Proteomes" id="UP000184038">
    <property type="component" value="Unassembled WGS sequence"/>
</dbReference>
<feature type="domain" description="Flagellar basal-body/hook protein C-terminal" evidence="6">
    <location>
        <begin position="428"/>
        <end position="472"/>
    </location>
</feature>
<dbReference type="Pfam" id="PF22692">
    <property type="entry name" value="LlgE_F_G_D1"/>
    <property type="match status" value="1"/>
</dbReference>
<proteinExistence type="inferred from homology"/>
<accession>A0A1M7EXJ5</accession>
<dbReference type="GO" id="GO:0009424">
    <property type="term" value="C:bacterial-type flagellum hook"/>
    <property type="evidence" value="ECO:0007669"/>
    <property type="project" value="TreeGrafter"/>
</dbReference>
<dbReference type="Pfam" id="PF06429">
    <property type="entry name" value="Flg_bbr_C"/>
    <property type="match status" value="1"/>
</dbReference>
<evidence type="ECO:0000256" key="1">
    <source>
        <dbReference type="ARBA" id="ARBA00004117"/>
    </source>
</evidence>
<dbReference type="RefSeq" id="WP_073281963.1">
    <property type="nucleotide sequence ID" value="NZ_FRCP01000005.1"/>
</dbReference>
<evidence type="ECO:0000259" key="5">
    <source>
        <dbReference type="Pfam" id="PF00460"/>
    </source>
</evidence>
<dbReference type="GO" id="GO:0071978">
    <property type="term" value="P:bacterial-type flagellum-dependent swarming motility"/>
    <property type="evidence" value="ECO:0007669"/>
    <property type="project" value="TreeGrafter"/>
</dbReference>
<keyword evidence="8" id="KW-0966">Cell projection</keyword>
<evidence type="ECO:0000313" key="8">
    <source>
        <dbReference type="EMBL" id="SHL96554.1"/>
    </source>
</evidence>
<keyword evidence="8" id="KW-0969">Cilium</keyword>
<evidence type="ECO:0000313" key="9">
    <source>
        <dbReference type="Proteomes" id="UP000184038"/>
    </source>
</evidence>
<dbReference type="EMBL" id="FRCP01000005">
    <property type="protein sequence ID" value="SHL96554.1"/>
    <property type="molecule type" value="Genomic_DNA"/>
</dbReference>
<dbReference type="InterPro" id="IPR037925">
    <property type="entry name" value="FlgE/F/G-like"/>
</dbReference>
<dbReference type="PROSITE" id="PS00588">
    <property type="entry name" value="FLAGELLA_BB_ROD"/>
    <property type="match status" value="1"/>
</dbReference>